<reference evidence="1 2" key="2">
    <citation type="submission" date="2023-10" db="EMBL/GenBank/DDBJ databases">
        <authorList>
            <person name="Han X.F."/>
        </authorList>
    </citation>
    <scope>NUCLEOTIDE SEQUENCE [LARGE SCALE GENOMIC DNA]</scope>
    <source>
        <strain evidence="1 2">KCTC 39840</strain>
    </source>
</reference>
<dbReference type="Proteomes" id="UP001284601">
    <property type="component" value="Unassembled WGS sequence"/>
</dbReference>
<gene>
    <name evidence="1" type="ORF">R7226_31225</name>
</gene>
<evidence type="ECO:0000313" key="2">
    <source>
        <dbReference type="Proteomes" id="UP001284601"/>
    </source>
</evidence>
<feature type="non-terminal residue" evidence="1">
    <location>
        <position position="144"/>
    </location>
</feature>
<reference evidence="2" key="1">
    <citation type="submission" date="2023-07" db="EMBL/GenBank/DDBJ databases">
        <title>Conexibacter stalactiti sp. nov., isolated from stalactites in a lava cave and emended description of the genus Conexibacter.</title>
        <authorList>
            <person name="Lee S.D."/>
        </authorList>
    </citation>
    <scope>NUCLEOTIDE SEQUENCE [LARGE SCALE GENOMIC DNA]</scope>
    <source>
        <strain evidence="2">KCTC 39840</strain>
    </source>
</reference>
<accession>A0ABU4HZY1</accession>
<protein>
    <recommendedName>
        <fullName evidence="3">Aerotolerance regulator N-terminal domain-containing protein</fullName>
    </recommendedName>
</protein>
<name>A0ABU4HZY1_9ACTN</name>
<evidence type="ECO:0008006" key="3">
    <source>
        <dbReference type="Google" id="ProtNLM"/>
    </source>
</evidence>
<evidence type="ECO:0000313" key="1">
    <source>
        <dbReference type="EMBL" id="MDW5598872.1"/>
    </source>
</evidence>
<sequence length="144" mass="14608">MSLDAPLWLLALLPLAAAALLLRPRASATARTGRRAGSRNAAPAAGRTEPATWAAWALRAAAAVALVVALAQPQRGPDEPAATVLLLDRSASVDDAMSARERAWVRAAIAEQACATPCRVVQFAATAAFAGLPASGALPPAAPL</sequence>
<dbReference type="EMBL" id="JAWSTH010000205">
    <property type="protein sequence ID" value="MDW5598872.1"/>
    <property type="molecule type" value="Genomic_DNA"/>
</dbReference>
<comment type="caution">
    <text evidence="1">The sequence shown here is derived from an EMBL/GenBank/DDBJ whole genome shotgun (WGS) entry which is preliminary data.</text>
</comment>
<keyword evidence="2" id="KW-1185">Reference proteome</keyword>
<organism evidence="1 2">
    <name type="scientific">Conexibacter stalactiti</name>
    <dbReference type="NCBI Taxonomy" id="1940611"/>
    <lineage>
        <taxon>Bacteria</taxon>
        <taxon>Bacillati</taxon>
        <taxon>Actinomycetota</taxon>
        <taxon>Thermoleophilia</taxon>
        <taxon>Solirubrobacterales</taxon>
        <taxon>Conexibacteraceae</taxon>
        <taxon>Conexibacter</taxon>
    </lineage>
</organism>
<proteinExistence type="predicted"/>